<evidence type="ECO:0000313" key="2">
    <source>
        <dbReference type="EMBL" id="RGB74578.1"/>
    </source>
</evidence>
<accession>A0A3E2TFP3</accession>
<evidence type="ECO:0000313" key="3">
    <source>
        <dbReference type="Proteomes" id="UP000261011"/>
    </source>
</evidence>
<keyword evidence="3" id="KW-1185">Reference proteome</keyword>
<feature type="signal peptide" evidence="1">
    <location>
        <begin position="1"/>
        <end position="25"/>
    </location>
</feature>
<keyword evidence="1" id="KW-0732">Signal</keyword>
<reference evidence="2 3" key="1">
    <citation type="submission" date="2018-08" db="EMBL/GenBank/DDBJ databases">
        <title>A genome reference for cultivated species of the human gut microbiota.</title>
        <authorList>
            <person name="Zou Y."/>
            <person name="Xue W."/>
            <person name="Luo G."/>
        </authorList>
    </citation>
    <scope>NUCLEOTIDE SEQUENCE [LARGE SCALE GENOMIC DNA]</scope>
    <source>
        <strain evidence="2 3">OF01-3</strain>
    </source>
</reference>
<gene>
    <name evidence="2" type="ORF">DXA39_08490</name>
</gene>
<organism evidence="2 3">
    <name type="scientific">Anaerococcus nagyae</name>
    <dbReference type="NCBI Taxonomy" id="1755241"/>
    <lineage>
        <taxon>Bacteria</taxon>
        <taxon>Bacillati</taxon>
        <taxon>Bacillota</taxon>
        <taxon>Tissierellia</taxon>
        <taxon>Tissierellales</taxon>
        <taxon>Peptoniphilaceae</taxon>
        <taxon>Anaerococcus</taxon>
    </lineage>
</organism>
<dbReference type="OrthoDB" id="3711824at2"/>
<dbReference type="InterPro" id="IPR010860">
    <property type="entry name" value="CAMP_factor"/>
</dbReference>
<dbReference type="AlphaFoldDB" id="A0A3E2TFP3"/>
<dbReference type="RefSeq" id="WP_117522288.1">
    <property type="nucleotide sequence ID" value="NZ_AP031484.1"/>
</dbReference>
<dbReference type="Pfam" id="PF07373">
    <property type="entry name" value="CAMP_factor"/>
    <property type="match status" value="1"/>
</dbReference>
<proteinExistence type="predicted"/>
<evidence type="ECO:0000256" key="1">
    <source>
        <dbReference type="SAM" id="SignalP"/>
    </source>
</evidence>
<name>A0A3E2TFP3_9FIRM</name>
<dbReference type="Proteomes" id="UP000261011">
    <property type="component" value="Unassembled WGS sequence"/>
</dbReference>
<sequence>MKKNKVFSLAIAFLMLFNIAAPAIASADSEESYESNSLMEEYQNKLPQLSESKMLEGATVLEENKVKDVPLMKAYQEDLQTLAEDRAFDLPPAAQKYNPDTIYDLDSIAPRIKLLGLTGIFIHRCSTELIYKVQAAHSKAAGEVAIAIITALNPFASVDDIEAASERISTAMDELVQMPDLTADDFATIYLKKVFNKDVREARKLLNNYYRDDLSEVGVKGKREFVRSSLSKEINDVYKKGNSQIQVKNLIELDARLKSACQSALLERDVYASPKWLSGTIDKEIRDIRNIKNKTSRYLTADERNAFENELRKANDVRRAKDVSYSRAAEGVYILRDYVNELRAKHPQEFESVLALREGEAISWREFNVQSEMPDPARISKIIWLNSPSFDFLPDGFKPSDNEEIIVGYGNEENKLQYGSYETYTYNRDRLRASEEVVAPDFGDEEDTDNSTVSGGYLIFNFN</sequence>
<comment type="caution">
    <text evidence="2">The sequence shown here is derived from an EMBL/GenBank/DDBJ whole genome shotgun (WGS) entry which is preliminary data.</text>
</comment>
<protein>
    <submittedName>
        <fullName evidence="2">cAMP factor (Cfa)</fullName>
    </submittedName>
</protein>
<feature type="chain" id="PRO_5038895019" evidence="1">
    <location>
        <begin position="26"/>
        <end position="463"/>
    </location>
</feature>
<dbReference type="EMBL" id="QVEU01000010">
    <property type="protein sequence ID" value="RGB74578.1"/>
    <property type="molecule type" value="Genomic_DNA"/>
</dbReference>